<feature type="transmembrane region" description="Helical" evidence="22">
    <location>
        <begin position="498"/>
        <end position="521"/>
    </location>
</feature>
<dbReference type="GO" id="GO:0005524">
    <property type="term" value="F:ATP binding"/>
    <property type="evidence" value="ECO:0007669"/>
    <property type="project" value="UniProtKB-KW"/>
</dbReference>
<organism evidence="26">
    <name type="scientific">Musa nepovirus</name>
    <dbReference type="NCBI Taxonomy" id="3115780"/>
    <lineage>
        <taxon>Viruses</taxon>
        <taxon>Riboviria</taxon>
        <taxon>Orthornavirae</taxon>
        <taxon>Pisuviricota</taxon>
        <taxon>Pisoniviricetes</taxon>
        <taxon>Picornavirales</taxon>
        <taxon>Secoviridae</taxon>
        <taxon>Comovirinae</taxon>
        <taxon>Nepovirus</taxon>
    </lineage>
</organism>
<dbReference type="InterPro" id="IPR009003">
    <property type="entry name" value="Peptidase_S1_PA"/>
</dbReference>
<evidence type="ECO:0000256" key="14">
    <source>
        <dbReference type="ARBA" id="ARBA00022807"/>
    </source>
</evidence>
<dbReference type="Pfam" id="PF00910">
    <property type="entry name" value="RNA_helicase"/>
    <property type="match status" value="1"/>
</dbReference>
<evidence type="ECO:0000256" key="17">
    <source>
        <dbReference type="ARBA" id="ARBA00022989"/>
    </source>
</evidence>
<dbReference type="Gene3D" id="3.30.70.270">
    <property type="match status" value="1"/>
</dbReference>
<keyword evidence="8" id="KW-0645">Protease</keyword>
<dbReference type="InterPro" id="IPR043128">
    <property type="entry name" value="Rev_trsase/Diguanyl_cyclase"/>
</dbReference>
<dbReference type="InterPro" id="IPR000605">
    <property type="entry name" value="Helicase_SF3_ssDNA/RNA_vir"/>
</dbReference>
<proteinExistence type="predicted"/>
<evidence type="ECO:0000256" key="12">
    <source>
        <dbReference type="ARBA" id="ARBA00022741"/>
    </source>
</evidence>
<evidence type="ECO:0000256" key="18">
    <source>
        <dbReference type="ARBA" id="ARBA00023184"/>
    </source>
</evidence>
<dbReference type="GO" id="GO:0006508">
    <property type="term" value="P:proteolysis"/>
    <property type="evidence" value="ECO:0007669"/>
    <property type="project" value="UniProtKB-KW"/>
</dbReference>
<keyword evidence="13" id="KW-0378">Hydrolase</keyword>
<dbReference type="Gene3D" id="3.40.50.300">
    <property type="entry name" value="P-loop containing nucleotide triphosphate hydrolases"/>
    <property type="match status" value="1"/>
</dbReference>
<comment type="function">
    <text evidence="3">Replicates the viral genome.</text>
</comment>
<comment type="subcellular location">
    <subcellularLocation>
        <location evidence="4">Host endoplasmic reticulum lumen</location>
    </subcellularLocation>
    <subcellularLocation>
        <location evidence="5">Host endoplasmic reticulum membrane</location>
        <topology evidence="5">Single-pass membrane protein</topology>
    </subcellularLocation>
</comment>
<dbReference type="GO" id="GO:0003724">
    <property type="term" value="F:RNA helicase activity"/>
    <property type="evidence" value="ECO:0007669"/>
    <property type="project" value="InterPro"/>
</dbReference>
<keyword evidence="12" id="KW-0547">Nucleotide-binding</keyword>
<evidence type="ECO:0000256" key="3">
    <source>
        <dbReference type="ARBA" id="ARBA00003682"/>
    </source>
</evidence>
<keyword evidence="17 22" id="KW-1133">Transmembrane helix</keyword>
<keyword evidence="11" id="KW-0548">Nucleotidyltransferase</keyword>
<dbReference type="EMBL" id="BK065102">
    <property type="protein sequence ID" value="DBA54771.1"/>
    <property type="molecule type" value="Genomic_RNA"/>
</dbReference>
<dbReference type="GO" id="GO:0044167">
    <property type="term" value="C:host cell endoplasmic reticulum membrane"/>
    <property type="evidence" value="ECO:0007669"/>
    <property type="project" value="UniProtKB-SubCell"/>
</dbReference>
<dbReference type="InterPro" id="IPR043502">
    <property type="entry name" value="DNA/RNA_pol_sf"/>
</dbReference>
<dbReference type="PROSITE" id="PS50507">
    <property type="entry name" value="RDRP_SSRNA_POS"/>
    <property type="match status" value="1"/>
</dbReference>
<evidence type="ECO:0000256" key="4">
    <source>
        <dbReference type="ARBA" id="ARBA00004149"/>
    </source>
</evidence>
<dbReference type="InterPro" id="IPR014759">
    <property type="entry name" value="Helicase_SF3_ssRNA_vir"/>
</dbReference>
<evidence type="ECO:0000256" key="22">
    <source>
        <dbReference type="SAM" id="Phobius"/>
    </source>
</evidence>
<keyword evidence="18" id="KW-1038">Host endoplasmic reticulum</keyword>
<keyword evidence="14" id="KW-0788">Thiol protease</keyword>
<evidence type="ECO:0000256" key="6">
    <source>
        <dbReference type="ARBA" id="ARBA00020936"/>
    </source>
</evidence>
<evidence type="ECO:0000259" key="25">
    <source>
        <dbReference type="PROSITE" id="PS51874"/>
    </source>
</evidence>
<dbReference type="PROSITE" id="PS51218">
    <property type="entry name" value="SF3_HELICASE_2"/>
    <property type="match status" value="1"/>
</dbReference>
<dbReference type="InterPro" id="IPR044067">
    <property type="entry name" value="PCV_3C_PRO"/>
</dbReference>
<evidence type="ECO:0000256" key="20">
    <source>
        <dbReference type="ARBA" id="ARBA00032135"/>
    </source>
</evidence>
<comment type="function">
    <text evidence="21">Down-regulates the RNA1 polyprotein processing and enhances trans-cleavage of RNA2 polyproteins. The protease cofactor and the putative helicase seem to target the replication complexes to ER membranes. Their physical association causes the membrane rearrangement of host ER that may result in formation of the small membranous vesicles that are the site of viral RNA synthesis.</text>
</comment>
<dbReference type="GO" id="GO:0003723">
    <property type="term" value="F:RNA binding"/>
    <property type="evidence" value="ECO:0007669"/>
    <property type="project" value="InterPro"/>
</dbReference>
<evidence type="ECO:0000256" key="11">
    <source>
        <dbReference type="ARBA" id="ARBA00022695"/>
    </source>
</evidence>
<keyword evidence="22" id="KW-0472">Membrane</keyword>
<evidence type="ECO:0000256" key="2">
    <source>
        <dbReference type="ARBA" id="ARBA00003602"/>
    </source>
</evidence>
<dbReference type="InterPro" id="IPR007094">
    <property type="entry name" value="RNA-dir_pol_PSvirus"/>
</dbReference>
<keyword evidence="16" id="KW-0693">Viral RNA replication</keyword>
<feature type="domain" description="Peptidase C3" evidence="25">
    <location>
        <begin position="1199"/>
        <end position="1437"/>
    </location>
</feature>
<evidence type="ECO:0000259" key="23">
    <source>
        <dbReference type="PROSITE" id="PS50507"/>
    </source>
</evidence>
<evidence type="ECO:0000256" key="16">
    <source>
        <dbReference type="ARBA" id="ARBA00022953"/>
    </source>
</evidence>
<evidence type="ECO:0000256" key="1">
    <source>
        <dbReference type="ARBA" id="ARBA00002583"/>
    </source>
</evidence>
<dbReference type="InterPro" id="IPR001205">
    <property type="entry name" value="RNA-dir_pol_C"/>
</dbReference>
<dbReference type="Pfam" id="PF00680">
    <property type="entry name" value="RdRP_1"/>
    <property type="match status" value="1"/>
</dbReference>
<evidence type="ECO:0000256" key="9">
    <source>
        <dbReference type="ARBA" id="ARBA00022679"/>
    </source>
</evidence>
<sequence length="2163" mass="241255">MESPIVFSDGTKVLSRGAIATNRMVAAFRKSVQNPAGFWTTFLGQALSLTENQIAILAINGIVSRATVLVHQDGPSAVAYWRVLSRNCRSFLRAYRASVQERREKCIASYEAKERARFARQQAAYRARGAALRAKNARRKKAAALKQRKAELLHRQVEGERRAVARQERRRARLQRLRAHALAYALSSPPPVKTGWEWEPLPTSPLPLSPSIQVGDFFCPIPGAKREWVYPLPTAAEYGLNPYKLSTCVDKTLGAASLAPTWRLTPKESCSLLQEDCEPVVFIPGIQVLENLAQNESDAPSLYLTMRERLISFSPRATVLFNKIALDFSVPGHLEQFNLAANFYAAYSLCPVSSLIEDTVDSLFSGEFTTEEIFFRANATALEICGVYAGKSLMPQGVSAFVQRLGSSFVRGGIESLAAGYHKAVSYAAEKKEVIGDTLSWASEKFFEPLVRLLRGAFEQTLGAYLTHIPALKAQIEYFWSLAMNWGKNLMEKVDVTLQVLSGSTFIAAGLLMVAGLVYMVEQACVSLGLFPGGGSLLGLFIGGLLICWCGASSFLDERIMGLRTAITKMAMFMYSKPRGLSAQGVGDIFGVPLHVMELIGNGLLNTSLSSLTYVGKFGAAMDNIRKGTMCMRQFLGWMLENLASLYDQVSGKKSAFFQELATLAQVDVEKWIRDTQEFLVYAQVAPDGDRVVHDTVIDLKQKGDTISRLLCGSKQQTSFNYSRLVATLNKSLTDVYTNMKKVGRKVIYRKVPFWVYIFGPARCGKSIFANSFRNAATQFLGTSSDNVYQKNARDQFWSGYRQQAVVMVDDLSSVDNPPSLESEFIQLITTVPYGLNMAAVEEKGATFDSKLVITTSNFFTAPTNAKIHDASAYNLRRHACVEVRRAPGVAYDPMNPYASTQARFVSNDDQTPLGNGWMDMNELQTSLFEKYTAHMENQNAEYLFWKSTSRASHDVFDIISNHLHDEAFWFSSSCFTIPGKAAERMLGVDGKVYTFDPLTMHGKEYSGEGTFSADELENMALMKYEDFRQLLRKWSCNGIVLQFIEQLLMGPTHVDSVYTLNSEALASHREFFDDLTLPKRVILRLVQKKVDQIRSGPAFEYTPERGFTMKKLLQESYDFVYNNGGKIFLIFAAIICLWFFCGVAMSLLRTIFVGGAAGGASAKAIAQMSLQSTIPSGSDVNTYMSRNLRRVYRPNRLNLQSGLAKIDTVSAAEQLLAWIELPTGELISCCRFKSRSIALTYHQARAIGAGTRIFISYMLPSGQGSVPIEHIWDPQEESQTPHLRRFNDTEVCVYSHPQLSPLPGPLESLFLEDVQAGAPIYHIEGRVMKLASQSIDCLPAGYDGSQNEILTHVWKGVVSLNTHKMVIDNYEWGGDYTVEVPRTWVGNYANYKEDCGGILFAKIGDGWKVIGMHVAGQQHANGSFTSAAALFPRPSIFLSAQSGLQTLTLEAGKETVGVSKVGYIAAREIPRAPRKSSFEEVQPEYKVPVPAGVPLKQVAILSSDDKRLKGTNFEGYDPLRQATEKYESPMLNLKDDVLEDVLQDIVETWYDCFNELPVLSEEEVVNGNDEEQFLDAIVSNTSEGYPYVLERQHGEKGKERYLEPIPGNCAGKVQLKVGTSVHKDYVHLSQSIFKTVPVLVGMEIPKDERLKESKITTPGTRTFTVLPMPYNLLLRKYFGRFIAALQGNRHRLPCAVGTNPYSREWTQIFDSLAMVNSKALNGDYKAFDGKLNFQMYDAIARLLNMAHRAPEYDNARYNLILAMYGRLTLCGSQVYEVRAGLPSGCAITVVMNSIFNEILIRYAYRVSVGPVYRNSFSTHVRLYVYGDDNLIAISPELLSGRFCGYQGGKAIVEDRFDGAQIKKVLSDVNIIITDGTDKSATEWHPKPLESLDFLKRGFKRMADGRVLAPLDLSAIFSSLHIVRPECGSTLLALHKNVQVALRELYLHQDQELFDSVRNFFFLHGGAFHDLLTWRQCRDFHQEQYTEWTPFKEYKYLEVPLPDTNKLFLNNHAPRDVACVVADQTIVVGPSWRNDNPDKYFVFDLLGPMFGKGGDVCCIPLCGDGSGRIPTDKWIDGFRSPKFHGVQLARDARKAGRIIAFRDNAPFIVGWAAAISFCSGVGMHHVDLLATYSASGGQHRAMVERYFKSASFTPRPFRPGIFA</sequence>
<evidence type="ECO:0000256" key="13">
    <source>
        <dbReference type="ARBA" id="ARBA00022801"/>
    </source>
</evidence>
<reference evidence="26" key="2">
    <citation type="journal article" date="2024" name="Arch. Virol.">
        <title>Probing of plant transcriptomes reveals the hidden genetic diversity of the family Secoviridae.</title>
        <authorList>
            <person name="Sidharthan V.K."/>
            <person name="Reddy V."/>
            <person name="Kiran G."/>
            <person name="Rajeswari V."/>
            <person name="Baranwal V.K."/>
            <person name="Kumar M.K."/>
            <person name="Kumar K.S."/>
        </authorList>
    </citation>
    <scope>NUCLEOTIDE SEQUENCE</scope>
    <source>
        <strain evidence="26">Musa</strain>
    </source>
</reference>
<evidence type="ECO:0000256" key="19">
    <source>
        <dbReference type="ARBA" id="ARBA00031919"/>
    </source>
</evidence>
<dbReference type="GO" id="GO:0004197">
    <property type="term" value="F:cysteine-type endopeptidase activity"/>
    <property type="evidence" value="ECO:0007669"/>
    <property type="project" value="InterPro"/>
</dbReference>
<evidence type="ECO:0000256" key="5">
    <source>
        <dbReference type="ARBA" id="ARBA00004517"/>
    </source>
</evidence>
<dbReference type="GO" id="GO:0003968">
    <property type="term" value="F:RNA-directed RNA polymerase activity"/>
    <property type="evidence" value="ECO:0007669"/>
    <property type="project" value="UniProtKB-KW"/>
</dbReference>
<keyword evidence="9" id="KW-0808">Transferase</keyword>
<comment type="function">
    <text evidence="2">Thiol protease that cleaves the RNA1 and RNA2 polyproteins.</text>
</comment>
<evidence type="ECO:0000256" key="15">
    <source>
        <dbReference type="ARBA" id="ARBA00022840"/>
    </source>
</evidence>
<evidence type="ECO:0000256" key="8">
    <source>
        <dbReference type="ARBA" id="ARBA00022670"/>
    </source>
</evidence>
<name>A0AAT9JIX4_9SECO</name>
<reference evidence="26" key="1">
    <citation type="submission" date="2023-11" db="EMBL/GenBank/DDBJ databases">
        <authorList>
            <person name="Sidharthan V.K."/>
            <person name="Reddy V."/>
            <person name="Kiran G."/>
            <person name="Rajeswari V."/>
            <person name="Baranwal V.K."/>
        </authorList>
    </citation>
    <scope>NUCLEOTIDE SEQUENCE</scope>
    <source>
        <strain evidence="26">Musa</strain>
    </source>
</reference>
<dbReference type="SUPFAM" id="SSF50494">
    <property type="entry name" value="Trypsin-like serine proteases"/>
    <property type="match status" value="1"/>
</dbReference>
<dbReference type="GO" id="GO:0039694">
    <property type="term" value="P:viral RNA genome replication"/>
    <property type="evidence" value="ECO:0007669"/>
    <property type="project" value="InterPro"/>
</dbReference>
<feature type="domain" description="SF3 helicase" evidence="24">
    <location>
        <begin position="733"/>
        <end position="897"/>
    </location>
</feature>
<evidence type="ECO:0000256" key="10">
    <source>
        <dbReference type="ARBA" id="ARBA00022692"/>
    </source>
</evidence>
<accession>A0AAT9JIX4</accession>
<dbReference type="PROSITE" id="PS51874">
    <property type="entry name" value="PCV_3C_PRO"/>
    <property type="match status" value="1"/>
</dbReference>
<dbReference type="InterPro" id="IPR027417">
    <property type="entry name" value="P-loop_NTPase"/>
</dbReference>
<dbReference type="GO" id="GO:0006351">
    <property type="term" value="P:DNA-templated transcription"/>
    <property type="evidence" value="ECO:0007669"/>
    <property type="project" value="InterPro"/>
</dbReference>
<feature type="transmembrane region" description="Helical" evidence="22">
    <location>
        <begin position="533"/>
        <end position="556"/>
    </location>
</feature>
<dbReference type="SUPFAM" id="SSF56672">
    <property type="entry name" value="DNA/RNA polymerases"/>
    <property type="match status" value="1"/>
</dbReference>
<keyword evidence="15" id="KW-0067">ATP-binding</keyword>
<evidence type="ECO:0000259" key="24">
    <source>
        <dbReference type="PROSITE" id="PS51218"/>
    </source>
</evidence>
<evidence type="ECO:0000256" key="7">
    <source>
        <dbReference type="ARBA" id="ARBA00022484"/>
    </source>
</evidence>
<feature type="transmembrane region" description="Helical" evidence="22">
    <location>
        <begin position="1128"/>
        <end position="1149"/>
    </location>
</feature>
<protein>
    <recommendedName>
        <fullName evidence="6">RNA1 polyprotein</fullName>
    </recommendedName>
    <alternativeName>
        <fullName evidence="20">Genome polyprotein B</fullName>
    </alternativeName>
    <alternativeName>
        <fullName evidence="19">P1</fullName>
    </alternativeName>
</protein>
<keyword evidence="10 22" id="KW-0812">Transmembrane</keyword>
<feature type="domain" description="RdRp catalytic" evidence="23">
    <location>
        <begin position="1718"/>
        <end position="1842"/>
    </location>
</feature>
<keyword evidence="7" id="KW-0696">RNA-directed RNA polymerase</keyword>
<evidence type="ECO:0000313" key="26">
    <source>
        <dbReference type="EMBL" id="DBA54771.1"/>
    </source>
</evidence>
<dbReference type="GO" id="GO:0044166">
    <property type="term" value="C:host cell endoplasmic reticulum lumen"/>
    <property type="evidence" value="ECO:0007669"/>
    <property type="project" value="UniProtKB-SubCell"/>
</dbReference>
<comment type="function">
    <text evidence="1">Plays a role in RNA replication. It is covalently linked to the 5'terminus of both viral single-stranded RNA1 and RNA2 molecules.</text>
</comment>
<evidence type="ECO:0000256" key="21">
    <source>
        <dbReference type="ARBA" id="ARBA00045667"/>
    </source>
</evidence>